<dbReference type="InterPro" id="IPR029045">
    <property type="entry name" value="ClpP/crotonase-like_dom_sf"/>
</dbReference>
<evidence type="ECO:0000313" key="6">
    <source>
        <dbReference type="Proteomes" id="UP000608513"/>
    </source>
</evidence>
<dbReference type="AlphaFoldDB" id="A0A923SGB5"/>
<feature type="domain" description="Tail specific protease" evidence="3">
    <location>
        <begin position="158"/>
        <end position="303"/>
    </location>
</feature>
<keyword evidence="2" id="KW-0732">Signal</keyword>
<proteinExistence type="predicted"/>
<dbReference type="EMBL" id="JACORT010000007">
    <property type="protein sequence ID" value="MBC5784767.1"/>
    <property type="molecule type" value="Genomic_DNA"/>
</dbReference>
<accession>A0A923SGB5</accession>
<evidence type="ECO:0000256" key="2">
    <source>
        <dbReference type="SAM" id="SignalP"/>
    </source>
</evidence>
<dbReference type="GO" id="GO:0006508">
    <property type="term" value="P:proteolysis"/>
    <property type="evidence" value="ECO:0007669"/>
    <property type="project" value="InterPro"/>
</dbReference>
<dbReference type="PANTHER" id="PTHR32060:SF30">
    <property type="entry name" value="CARBOXY-TERMINAL PROCESSING PROTEASE CTPA"/>
    <property type="match status" value="1"/>
</dbReference>
<dbReference type="InterPro" id="IPR005151">
    <property type="entry name" value="Tail-specific_protease"/>
</dbReference>
<dbReference type="GO" id="GO:0004175">
    <property type="term" value="F:endopeptidase activity"/>
    <property type="evidence" value="ECO:0007669"/>
    <property type="project" value="TreeGrafter"/>
</dbReference>
<dbReference type="GO" id="GO:0030288">
    <property type="term" value="C:outer membrane-bounded periplasmic space"/>
    <property type="evidence" value="ECO:0007669"/>
    <property type="project" value="TreeGrafter"/>
</dbReference>
<evidence type="ECO:0008006" key="7">
    <source>
        <dbReference type="Google" id="ProtNLM"/>
    </source>
</evidence>
<gene>
    <name evidence="5" type="ORF">H8N03_17590</name>
</gene>
<dbReference type="RefSeq" id="WP_187077503.1">
    <property type="nucleotide sequence ID" value="NZ_JACORT010000007.1"/>
</dbReference>
<keyword evidence="6" id="KW-1185">Reference proteome</keyword>
<feature type="chain" id="PRO_5037563939" description="Peptidase S41" evidence="2">
    <location>
        <begin position="22"/>
        <end position="407"/>
    </location>
</feature>
<dbReference type="Proteomes" id="UP000608513">
    <property type="component" value="Unassembled WGS sequence"/>
</dbReference>
<feature type="domain" description="Peptidase S41 N-terminal" evidence="4">
    <location>
        <begin position="59"/>
        <end position="111"/>
    </location>
</feature>
<sequence>MKKHALFRSLAACATAAWLLAGCGGGGGDGGGSSTLGPPPSARFGASTQFEGICDLPTQKRFVRSYLDEVYLWYNEVPEVNAAAYSNIPDYFNALLVRTPDANGQPKDRFSAVLPASQASDVLAQAALQFDATQLLSAGTGTFVPLVFTDSTGSGRRFGYIQFTDHDVGAQDQLIAAFQQVRDAGAQDLVLDLRRNSGGFLYIALTAASMVTGPGSSGQVFERLRYNDKRTAESNASTLFFSSTVQFAETQHPVGSPLPQLGLPRVFVLTTGQTCSASESIINALQGIGVQVVRIGTTTCGKPYGFRQKNNCGWAFFPIEFQGTNAKGFGDYTTGFRPTCEVQDNATAGAGSASDPLLTAAKFYIDNGQCPAGTATGGLQSAATPITTQESPRRPAWAGRLLRPDQR</sequence>
<evidence type="ECO:0000259" key="4">
    <source>
        <dbReference type="Pfam" id="PF18294"/>
    </source>
</evidence>
<dbReference type="SUPFAM" id="SSF52096">
    <property type="entry name" value="ClpP/crotonase"/>
    <property type="match status" value="1"/>
</dbReference>
<evidence type="ECO:0000256" key="1">
    <source>
        <dbReference type="SAM" id="MobiDB-lite"/>
    </source>
</evidence>
<reference evidence="5" key="1">
    <citation type="submission" date="2020-08" db="EMBL/GenBank/DDBJ databases">
        <title>Ramlibacter sp. USB13 16S ribosomal RNA gene genome sequencing and assembly.</title>
        <authorList>
            <person name="Kang M."/>
        </authorList>
    </citation>
    <scope>NUCLEOTIDE SEQUENCE</scope>
    <source>
        <strain evidence="5">USB13</strain>
    </source>
</reference>
<dbReference type="GO" id="GO:0008236">
    <property type="term" value="F:serine-type peptidase activity"/>
    <property type="evidence" value="ECO:0007669"/>
    <property type="project" value="InterPro"/>
</dbReference>
<dbReference type="CDD" id="cd07561">
    <property type="entry name" value="Peptidase_S41_CPP_like"/>
    <property type="match status" value="1"/>
</dbReference>
<evidence type="ECO:0000313" key="5">
    <source>
        <dbReference type="EMBL" id="MBC5784767.1"/>
    </source>
</evidence>
<feature type="signal peptide" evidence="2">
    <location>
        <begin position="1"/>
        <end position="21"/>
    </location>
</feature>
<dbReference type="Pfam" id="PF18294">
    <property type="entry name" value="Pept_S41_N"/>
    <property type="match status" value="1"/>
</dbReference>
<dbReference type="PANTHER" id="PTHR32060">
    <property type="entry name" value="TAIL-SPECIFIC PROTEASE"/>
    <property type="match status" value="1"/>
</dbReference>
<dbReference type="GO" id="GO:0007165">
    <property type="term" value="P:signal transduction"/>
    <property type="evidence" value="ECO:0007669"/>
    <property type="project" value="TreeGrafter"/>
</dbReference>
<dbReference type="InterPro" id="IPR041613">
    <property type="entry name" value="Pept_S41_N"/>
</dbReference>
<organism evidence="5 6">
    <name type="scientific">Ramlibacter cellulosilyticus</name>
    <dbReference type="NCBI Taxonomy" id="2764187"/>
    <lineage>
        <taxon>Bacteria</taxon>
        <taxon>Pseudomonadati</taxon>
        <taxon>Pseudomonadota</taxon>
        <taxon>Betaproteobacteria</taxon>
        <taxon>Burkholderiales</taxon>
        <taxon>Comamonadaceae</taxon>
        <taxon>Ramlibacter</taxon>
    </lineage>
</organism>
<evidence type="ECO:0000259" key="3">
    <source>
        <dbReference type="Pfam" id="PF03572"/>
    </source>
</evidence>
<feature type="compositionally biased region" description="Polar residues" evidence="1">
    <location>
        <begin position="377"/>
        <end position="390"/>
    </location>
</feature>
<dbReference type="Pfam" id="PF03572">
    <property type="entry name" value="Peptidase_S41"/>
    <property type="match status" value="1"/>
</dbReference>
<dbReference type="Gene3D" id="3.90.226.10">
    <property type="entry name" value="2-enoyl-CoA Hydratase, Chain A, domain 1"/>
    <property type="match status" value="1"/>
</dbReference>
<name>A0A923SGB5_9BURK</name>
<feature type="region of interest" description="Disordered" evidence="1">
    <location>
        <begin position="376"/>
        <end position="407"/>
    </location>
</feature>
<dbReference type="PROSITE" id="PS51257">
    <property type="entry name" value="PROKAR_LIPOPROTEIN"/>
    <property type="match status" value="1"/>
</dbReference>
<protein>
    <recommendedName>
        <fullName evidence="7">Peptidase S41</fullName>
    </recommendedName>
</protein>
<comment type="caution">
    <text evidence="5">The sequence shown here is derived from an EMBL/GenBank/DDBJ whole genome shotgun (WGS) entry which is preliminary data.</text>
</comment>